<evidence type="ECO:0000313" key="4">
    <source>
        <dbReference type="Proteomes" id="UP001175271"/>
    </source>
</evidence>
<organism evidence="3 4">
    <name type="scientific">Steinernema hermaphroditum</name>
    <dbReference type="NCBI Taxonomy" id="289476"/>
    <lineage>
        <taxon>Eukaryota</taxon>
        <taxon>Metazoa</taxon>
        <taxon>Ecdysozoa</taxon>
        <taxon>Nematoda</taxon>
        <taxon>Chromadorea</taxon>
        <taxon>Rhabditida</taxon>
        <taxon>Tylenchina</taxon>
        <taxon>Panagrolaimomorpha</taxon>
        <taxon>Strongyloidoidea</taxon>
        <taxon>Steinernematidae</taxon>
        <taxon>Steinernema</taxon>
    </lineage>
</organism>
<reference evidence="3" key="1">
    <citation type="submission" date="2023-06" db="EMBL/GenBank/DDBJ databases">
        <title>Genomic analysis of the entomopathogenic nematode Steinernema hermaphroditum.</title>
        <authorList>
            <person name="Schwarz E.M."/>
            <person name="Heppert J.K."/>
            <person name="Baniya A."/>
            <person name="Schwartz H.T."/>
            <person name="Tan C.-H."/>
            <person name="Antoshechkin I."/>
            <person name="Sternberg P.W."/>
            <person name="Goodrich-Blair H."/>
            <person name="Dillman A.R."/>
        </authorList>
    </citation>
    <scope>NUCLEOTIDE SEQUENCE</scope>
    <source>
        <strain evidence="3">PS9179</strain>
        <tissue evidence="3">Whole animal</tissue>
    </source>
</reference>
<dbReference type="Proteomes" id="UP001175271">
    <property type="component" value="Unassembled WGS sequence"/>
</dbReference>
<feature type="compositionally biased region" description="Basic and acidic residues" evidence="1">
    <location>
        <begin position="108"/>
        <end position="118"/>
    </location>
</feature>
<dbReference type="SMART" id="SM00020">
    <property type="entry name" value="Tryp_SPc"/>
    <property type="match status" value="1"/>
</dbReference>
<dbReference type="PROSITE" id="PS00134">
    <property type="entry name" value="TRYPSIN_HIS"/>
    <property type="match status" value="1"/>
</dbReference>
<dbReference type="EMBL" id="JAUCMV010000001">
    <property type="protein sequence ID" value="KAK0425641.1"/>
    <property type="molecule type" value="Genomic_DNA"/>
</dbReference>
<evidence type="ECO:0000259" key="2">
    <source>
        <dbReference type="PROSITE" id="PS50240"/>
    </source>
</evidence>
<dbReference type="InterPro" id="IPR009003">
    <property type="entry name" value="Peptidase_S1_PA"/>
</dbReference>
<dbReference type="InterPro" id="IPR043504">
    <property type="entry name" value="Peptidase_S1_PA_chymotrypsin"/>
</dbReference>
<name>A0AA39M8M0_9BILA</name>
<dbReference type="InterPro" id="IPR001254">
    <property type="entry name" value="Trypsin_dom"/>
</dbReference>
<dbReference type="PRINTS" id="PR00722">
    <property type="entry name" value="CHYMOTRYPSIN"/>
</dbReference>
<sequence length="282" mass="31546">MRLYPLPLTLLFSLGSRQSPTATATSSPSTLLVQISSYFFSGGGRRSRRNDFCTGSLISRRVVVTAGHCLRCKSGAKVSVRLVEAKKTLLLRHISSYRMLRDEVSPQRPDLAEVRSPERCGGPASRGADLHVHRREALAPETWDRLEETHCALFGYGRSEARSRRLDLQLRRMKVRLRSAEKPLLGMPLGRHQKICEGDSGSPVVYVHGGVRYLLGVSMSVQSSESSDRPQLCGMRARGDRRRVRRVAPLFTLGSPFSSRSAKFVDVREGIAQIFRFLKVHD</sequence>
<dbReference type="GO" id="GO:0004252">
    <property type="term" value="F:serine-type endopeptidase activity"/>
    <property type="evidence" value="ECO:0007669"/>
    <property type="project" value="InterPro"/>
</dbReference>
<dbReference type="SUPFAM" id="SSF50494">
    <property type="entry name" value="Trypsin-like serine proteases"/>
    <property type="match status" value="1"/>
</dbReference>
<dbReference type="PROSITE" id="PS50240">
    <property type="entry name" value="TRYPSIN_DOM"/>
    <property type="match status" value="1"/>
</dbReference>
<feature type="domain" description="Peptidase S1" evidence="2">
    <location>
        <begin position="13"/>
        <end position="273"/>
    </location>
</feature>
<evidence type="ECO:0000313" key="3">
    <source>
        <dbReference type="EMBL" id="KAK0425641.1"/>
    </source>
</evidence>
<gene>
    <name evidence="3" type="ORF">QR680_009300</name>
</gene>
<keyword evidence="4" id="KW-1185">Reference proteome</keyword>
<protein>
    <recommendedName>
        <fullName evidence="2">Peptidase S1 domain-containing protein</fullName>
    </recommendedName>
</protein>
<dbReference type="AlphaFoldDB" id="A0AA39M8M0"/>
<dbReference type="InterPro" id="IPR018114">
    <property type="entry name" value="TRYPSIN_HIS"/>
</dbReference>
<dbReference type="InterPro" id="IPR001314">
    <property type="entry name" value="Peptidase_S1A"/>
</dbReference>
<accession>A0AA39M8M0</accession>
<dbReference type="Pfam" id="PF00089">
    <property type="entry name" value="Trypsin"/>
    <property type="match status" value="1"/>
</dbReference>
<feature type="region of interest" description="Disordered" evidence="1">
    <location>
        <begin position="108"/>
        <end position="127"/>
    </location>
</feature>
<dbReference type="Gene3D" id="2.40.10.10">
    <property type="entry name" value="Trypsin-like serine proteases"/>
    <property type="match status" value="2"/>
</dbReference>
<evidence type="ECO:0000256" key="1">
    <source>
        <dbReference type="SAM" id="MobiDB-lite"/>
    </source>
</evidence>
<proteinExistence type="predicted"/>
<comment type="caution">
    <text evidence="3">The sequence shown here is derived from an EMBL/GenBank/DDBJ whole genome shotgun (WGS) entry which is preliminary data.</text>
</comment>
<dbReference type="GO" id="GO:0006508">
    <property type="term" value="P:proteolysis"/>
    <property type="evidence" value="ECO:0007669"/>
    <property type="project" value="InterPro"/>
</dbReference>